<dbReference type="Proteomes" id="UP001057702">
    <property type="component" value="Unassembled WGS sequence"/>
</dbReference>
<name>A0ABT1PW03_9ACTN</name>
<dbReference type="Gene3D" id="2.40.50.140">
    <property type="entry name" value="Nucleic acid-binding proteins"/>
    <property type="match status" value="1"/>
</dbReference>
<reference evidence="4" key="1">
    <citation type="submission" date="2022-06" db="EMBL/GenBank/DDBJ databases">
        <title>Draft genome sequence of Streptomyces sp. RB6PN25 isolated from peat swamp forest in Thailand.</title>
        <authorList>
            <person name="Duangmal K."/>
            <person name="Klaysubun C."/>
        </authorList>
    </citation>
    <scope>NUCLEOTIDE SEQUENCE</scope>
    <source>
        <strain evidence="4">RB6PN25</strain>
    </source>
</reference>
<evidence type="ECO:0000256" key="1">
    <source>
        <dbReference type="ARBA" id="ARBA00023125"/>
    </source>
</evidence>
<dbReference type="SUPFAM" id="SSF50249">
    <property type="entry name" value="Nucleic acid-binding proteins"/>
    <property type="match status" value="1"/>
</dbReference>
<dbReference type="Pfam" id="PF00436">
    <property type="entry name" value="SSB"/>
    <property type="match status" value="1"/>
</dbReference>
<dbReference type="RefSeq" id="WP_255920764.1">
    <property type="nucleotide sequence ID" value="NZ_JANFNG010000010.1"/>
</dbReference>
<dbReference type="InterPro" id="IPR000424">
    <property type="entry name" value="Primosome_PriB/ssb"/>
</dbReference>
<feature type="compositionally biased region" description="Acidic residues" evidence="3">
    <location>
        <begin position="143"/>
        <end position="154"/>
    </location>
</feature>
<protein>
    <submittedName>
        <fullName evidence="4">Single-stranded DNA-binding protein</fullName>
    </submittedName>
</protein>
<accession>A0ABT1PW03</accession>
<dbReference type="PROSITE" id="PS50935">
    <property type="entry name" value="SSB"/>
    <property type="match status" value="1"/>
</dbReference>
<evidence type="ECO:0000313" key="5">
    <source>
        <dbReference type="Proteomes" id="UP001057702"/>
    </source>
</evidence>
<comment type="caution">
    <text evidence="4">The sequence shown here is derived from an EMBL/GenBank/DDBJ whole genome shotgun (WGS) entry which is preliminary data.</text>
</comment>
<sequence>MSETLVTVVGNVATQPMLKNTVSGVPMARFRLATTERRWDRVADRWTDGHTSFFTVWAYRMLGENLAASLGVGEPVIVQGRLRVLERDDKREEKGQISVTVAIEAVAVGHDLSRGTAAFRRVVRARPELVEPQPQKLRQQEDAAPDEVPEPVPG</sequence>
<feature type="region of interest" description="Disordered" evidence="3">
    <location>
        <begin position="130"/>
        <end position="154"/>
    </location>
</feature>
<gene>
    <name evidence="4" type="ORF">NGB36_14865</name>
</gene>
<evidence type="ECO:0000256" key="2">
    <source>
        <dbReference type="PROSITE-ProRule" id="PRU00252"/>
    </source>
</evidence>
<dbReference type="GO" id="GO:0003677">
    <property type="term" value="F:DNA binding"/>
    <property type="evidence" value="ECO:0007669"/>
    <property type="project" value="UniProtKB-KW"/>
</dbReference>
<dbReference type="InterPro" id="IPR012340">
    <property type="entry name" value="NA-bd_OB-fold"/>
</dbReference>
<proteinExistence type="predicted"/>
<dbReference type="EMBL" id="JANFNG010000010">
    <property type="protein sequence ID" value="MCQ4081854.1"/>
    <property type="molecule type" value="Genomic_DNA"/>
</dbReference>
<keyword evidence="5" id="KW-1185">Reference proteome</keyword>
<evidence type="ECO:0000256" key="3">
    <source>
        <dbReference type="SAM" id="MobiDB-lite"/>
    </source>
</evidence>
<organism evidence="4 5">
    <name type="scientific">Streptomyces humicola</name>
    <dbReference type="NCBI Taxonomy" id="2953240"/>
    <lineage>
        <taxon>Bacteria</taxon>
        <taxon>Bacillati</taxon>
        <taxon>Actinomycetota</taxon>
        <taxon>Actinomycetes</taxon>
        <taxon>Kitasatosporales</taxon>
        <taxon>Streptomycetaceae</taxon>
        <taxon>Streptomyces</taxon>
    </lineage>
</organism>
<keyword evidence="1 2" id="KW-0238">DNA-binding</keyword>
<dbReference type="CDD" id="cd04496">
    <property type="entry name" value="SSB_OBF"/>
    <property type="match status" value="1"/>
</dbReference>
<evidence type="ECO:0000313" key="4">
    <source>
        <dbReference type="EMBL" id="MCQ4081854.1"/>
    </source>
</evidence>